<evidence type="ECO:0000313" key="2">
    <source>
        <dbReference type="EMBL" id="MBW0504456.1"/>
    </source>
</evidence>
<dbReference type="OrthoDB" id="5598729at2759"/>
<evidence type="ECO:0000313" key="3">
    <source>
        <dbReference type="Proteomes" id="UP000765509"/>
    </source>
</evidence>
<dbReference type="Proteomes" id="UP000765509">
    <property type="component" value="Unassembled WGS sequence"/>
</dbReference>
<comment type="caution">
    <text evidence="2">The sequence shown here is derived from an EMBL/GenBank/DDBJ whole genome shotgun (WGS) entry which is preliminary data.</text>
</comment>
<organism evidence="2 3">
    <name type="scientific">Austropuccinia psidii MF-1</name>
    <dbReference type="NCBI Taxonomy" id="1389203"/>
    <lineage>
        <taxon>Eukaryota</taxon>
        <taxon>Fungi</taxon>
        <taxon>Dikarya</taxon>
        <taxon>Basidiomycota</taxon>
        <taxon>Pucciniomycotina</taxon>
        <taxon>Pucciniomycetes</taxon>
        <taxon>Pucciniales</taxon>
        <taxon>Sphaerophragmiaceae</taxon>
        <taxon>Austropuccinia</taxon>
    </lineage>
</organism>
<proteinExistence type="predicted"/>
<dbReference type="EMBL" id="AVOT02017949">
    <property type="protein sequence ID" value="MBW0504456.1"/>
    <property type="molecule type" value="Genomic_DNA"/>
</dbReference>
<sequence>MFNNKLFFKHLHPNKQIKVATGCDKSTLISQGRGLEKIMDWLGNLWLLPNSLYVPDLTTNLLALSSIAKNKTQINKTASHFVVYLDKNNKPSFVCPITSNILENQVKLSNLRFLKTQAKEEGDLWRKK</sequence>
<feature type="domain" description="Retrovirus-related Pol polyprotein from transposon TNT 1-94-like beta-barrel" evidence="1">
    <location>
        <begin position="1"/>
        <end position="70"/>
    </location>
</feature>
<name>A0A9Q3DPW8_9BASI</name>
<accession>A0A9Q3DPW8</accession>
<dbReference type="InterPro" id="IPR054722">
    <property type="entry name" value="PolX-like_BBD"/>
</dbReference>
<keyword evidence="3" id="KW-1185">Reference proteome</keyword>
<gene>
    <name evidence="2" type="ORF">O181_044171</name>
</gene>
<dbReference type="AlphaFoldDB" id="A0A9Q3DPW8"/>
<protein>
    <recommendedName>
        <fullName evidence="1">Retrovirus-related Pol polyprotein from transposon TNT 1-94-like beta-barrel domain-containing protein</fullName>
    </recommendedName>
</protein>
<evidence type="ECO:0000259" key="1">
    <source>
        <dbReference type="Pfam" id="PF22936"/>
    </source>
</evidence>
<reference evidence="2" key="1">
    <citation type="submission" date="2021-03" db="EMBL/GenBank/DDBJ databases">
        <title>Draft genome sequence of rust myrtle Austropuccinia psidii MF-1, a brazilian biotype.</title>
        <authorList>
            <person name="Quecine M.C."/>
            <person name="Pachon D.M.R."/>
            <person name="Bonatelli M.L."/>
            <person name="Correr F.H."/>
            <person name="Franceschini L.M."/>
            <person name="Leite T.F."/>
            <person name="Margarido G.R.A."/>
            <person name="Almeida C.A."/>
            <person name="Ferrarezi J.A."/>
            <person name="Labate C.A."/>
        </authorList>
    </citation>
    <scope>NUCLEOTIDE SEQUENCE</scope>
    <source>
        <strain evidence="2">MF-1</strain>
    </source>
</reference>
<dbReference type="Pfam" id="PF22936">
    <property type="entry name" value="Pol_BBD"/>
    <property type="match status" value="1"/>
</dbReference>